<organism evidence="3 4">
    <name type="scientific">Candidatus Terraquivivens tikiterensis</name>
    <dbReference type="NCBI Taxonomy" id="1980982"/>
    <lineage>
        <taxon>Archaea</taxon>
        <taxon>Nitrososphaerota</taxon>
        <taxon>Candidatus Wolframiiraptoraceae</taxon>
        <taxon>Candidatus Terraquivivens</taxon>
    </lineage>
</organism>
<dbReference type="Gene3D" id="2.30.30.90">
    <property type="match status" value="1"/>
</dbReference>
<dbReference type="AlphaFoldDB" id="A0A2R7Y3I9"/>
<gene>
    <name evidence="3" type="ORF">B9J98_04630</name>
</gene>
<protein>
    <recommendedName>
        <fullName evidence="2">Ferrous iron transporter FeoA-like domain-containing protein</fullName>
    </recommendedName>
</protein>
<dbReference type="PANTHER" id="PTHR43151:SF2">
    <property type="entry name" value="FE(2+) TRANSPORT PROTEIN A-RELATED"/>
    <property type="match status" value="1"/>
</dbReference>
<dbReference type="PANTHER" id="PTHR43151">
    <property type="entry name" value="FEOA FAMILY PROTEIN"/>
    <property type="match status" value="1"/>
</dbReference>
<dbReference type="InterPro" id="IPR007167">
    <property type="entry name" value="Fe-transptr_FeoA-like"/>
</dbReference>
<feature type="domain" description="Ferrous iron transporter FeoA-like" evidence="2">
    <location>
        <begin position="24"/>
        <end position="96"/>
    </location>
</feature>
<dbReference type="InterPro" id="IPR053184">
    <property type="entry name" value="FeoA-like"/>
</dbReference>
<dbReference type="SMART" id="SM00899">
    <property type="entry name" value="FeoA"/>
    <property type="match status" value="1"/>
</dbReference>
<evidence type="ECO:0000313" key="4">
    <source>
        <dbReference type="Proteomes" id="UP000244066"/>
    </source>
</evidence>
<keyword evidence="1" id="KW-0408">Iron</keyword>
<evidence type="ECO:0000259" key="2">
    <source>
        <dbReference type="SMART" id="SM00899"/>
    </source>
</evidence>
<reference evidence="3 4" key="1">
    <citation type="submission" date="2017-04" db="EMBL/GenBank/DDBJ databases">
        <title>Draft Aigarchaeota genome from a New Zealand hot spring.</title>
        <authorList>
            <person name="Reysenbach A.-L."/>
            <person name="Donaho J.A."/>
            <person name="Gerhart J."/>
            <person name="Kelley J.F."/>
            <person name="Kouba K."/>
            <person name="Podar M."/>
            <person name="Stott M."/>
        </authorList>
    </citation>
    <scope>NUCLEOTIDE SEQUENCE [LARGE SCALE GENOMIC DNA]</scope>
    <source>
        <strain evidence="3">NZ13_MG1</strain>
    </source>
</reference>
<dbReference type="InterPro" id="IPR038157">
    <property type="entry name" value="FeoA_core_dom"/>
</dbReference>
<dbReference type="SUPFAM" id="SSF50037">
    <property type="entry name" value="C-terminal domain of transcriptional repressors"/>
    <property type="match status" value="1"/>
</dbReference>
<name>A0A2R7Y3I9_9ARCH</name>
<sequence>MDSDDFGHCGPHRHRHRHRFGALVSLLELKNGQRGVVALLQGNKKVVQRLSELGIVPDTVVEVINSAPLGGPVEVLVRGSRLAIGREVARGILVRVEEG</sequence>
<dbReference type="GO" id="GO:0046914">
    <property type="term" value="F:transition metal ion binding"/>
    <property type="evidence" value="ECO:0007669"/>
    <property type="project" value="InterPro"/>
</dbReference>
<proteinExistence type="predicted"/>
<comment type="caution">
    <text evidence="3">The sequence shown here is derived from an EMBL/GenBank/DDBJ whole genome shotgun (WGS) entry which is preliminary data.</text>
</comment>
<dbReference type="InterPro" id="IPR008988">
    <property type="entry name" value="Transcriptional_repressor_C"/>
</dbReference>
<dbReference type="Pfam" id="PF04023">
    <property type="entry name" value="FeoA"/>
    <property type="match status" value="1"/>
</dbReference>
<evidence type="ECO:0000313" key="3">
    <source>
        <dbReference type="EMBL" id="PUA32033.1"/>
    </source>
</evidence>
<evidence type="ECO:0000256" key="1">
    <source>
        <dbReference type="ARBA" id="ARBA00023004"/>
    </source>
</evidence>
<accession>A0A2R7Y3I9</accession>
<dbReference type="Proteomes" id="UP000244066">
    <property type="component" value="Unassembled WGS sequence"/>
</dbReference>
<dbReference type="EMBL" id="NDWU01000010">
    <property type="protein sequence ID" value="PUA32033.1"/>
    <property type="molecule type" value="Genomic_DNA"/>
</dbReference>